<protein>
    <recommendedName>
        <fullName evidence="8">NACHT domain-containing protein</fullName>
    </recommendedName>
</protein>
<dbReference type="SUPFAM" id="SSF52540">
    <property type="entry name" value="P-loop containing nucleoside triphosphate hydrolases"/>
    <property type="match status" value="1"/>
</dbReference>
<keyword evidence="7" id="KW-0395">Inflammatory response</keyword>
<dbReference type="InterPro" id="IPR007111">
    <property type="entry name" value="NACHT_NTPase"/>
</dbReference>
<dbReference type="EMBL" id="CAUEEQ010003714">
    <property type="protein sequence ID" value="CAJ0925907.1"/>
    <property type="molecule type" value="Genomic_DNA"/>
</dbReference>
<keyword evidence="5" id="KW-0547">Nucleotide-binding</keyword>
<evidence type="ECO:0000313" key="10">
    <source>
        <dbReference type="Proteomes" id="UP001176940"/>
    </source>
</evidence>
<dbReference type="SUPFAM" id="SSF52047">
    <property type="entry name" value="RNI-like"/>
    <property type="match status" value="1"/>
</dbReference>
<dbReference type="Pfam" id="PF17889">
    <property type="entry name" value="NLRC4_HD"/>
    <property type="match status" value="1"/>
</dbReference>
<accession>A0ABN9KVY3</accession>
<gene>
    <name evidence="9" type="ORF">RIMI_LOCUS2624743</name>
</gene>
<dbReference type="PANTHER" id="PTHR47688">
    <property type="entry name" value="NLR FAMILY CARD DOMAIN-CONTAINING PROTEIN 4"/>
    <property type="match status" value="1"/>
</dbReference>
<evidence type="ECO:0000256" key="7">
    <source>
        <dbReference type="ARBA" id="ARBA00023198"/>
    </source>
</evidence>
<evidence type="ECO:0000256" key="1">
    <source>
        <dbReference type="ARBA" id="ARBA00004514"/>
    </source>
</evidence>
<dbReference type="InterPro" id="IPR027417">
    <property type="entry name" value="P-loop_NTPase"/>
</dbReference>
<dbReference type="Gene3D" id="1.10.1900.50">
    <property type="match status" value="1"/>
</dbReference>
<evidence type="ECO:0000313" key="9">
    <source>
        <dbReference type="EMBL" id="CAJ0925907.1"/>
    </source>
</evidence>
<keyword evidence="6" id="KW-0067">ATP-binding</keyword>
<comment type="caution">
    <text evidence="9">The sequence shown here is derived from an EMBL/GenBank/DDBJ whole genome shotgun (WGS) entry which is preliminary data.</text>
</comment>
<keyword evidence="2" id="KW-0433">Leucine-rich repeat</keyword>
<proteinExistence type="predicted"/>
<dbReference type="Gene3D" id="3.40.50.300">
    <property type="entry name" value="P-loop containing nucleotide triphosphate hydrolases"/>
    <property type="match status" value="1"/>
</dbReference>
<dbReference type="Gene3D" id="3.80.10.10">
    <property type="entry name" value="Ribonuclease Inhibitor"/>
    <property type="match status" value="1"/>
</dbReference>
<keyword evidence="3" id="KW-0053">Apoptosis</keyword>
<name>A0ABN9KVY3_9NEOB</name>
<dbReference type="PROSITE" id="PS51450">
    <property type="entry name" value="LRR"/>
    <property type="match status" value="1"/>
</dbReference>
<keyword evidence="4" id="KW-0677">Repeat</keyword>
<comment type="subcellular location">
    <subcellularLocation>
        <location evidence="1">Cytoplasm</location>
        <location evidence="1">Cytosol</location>
    </subcellularLocation>
</comment>
<dbReference type="InterPro" id="IPR001611">
    <property type="entry name" value="Leu-rich_rpt"/>
</dbReference>
<sequence length="1035" mass="118818">MGQHSSSKVESIQENFTGLIEKINITTSTKIVEKLYENRVFSMQEMNCVKNLAIVFSNFLKHMINFFSGIFMDQLSLVVKKMSSIAENDIDELETFLKRFYRYPCFQNFYPLGEETGIDIIFNLETTFTDPLLWRKDIHNRRKEKMKFEDVLYILKSPCIIEGEAGKGKSTMLKRIAVLWASEKCQPLQGYKLVFFITLRGTSKGLYETLCDQLFPVTYNWNKKAFLQKINDLGEKVLFLLDGYDEFNSESCKEIDNLIKKNHKFNNTVIVTTRTESLREVRLYGALIVETSDFTIESAQTLITNVLEEKEAAGLLNQLDDSDFMKNLMKTPLFLVIACALRMGETDFQMNTQTSLFCTLYDLMIDRGHSKIKDIEENIVEENISLCGDLALKGLFEQKYEFRTEQLKNIIEDILLKIGLLNKYSAQKQIPSYRFFHTSFQEYTAGRRLSQLLSSDETDQVKEGECYLNKLQTTYDVTNKYKNLLLYTCGSSKTATRKVICHIRNVYKNEMNETSSDFVEFGINLFYESGTKKEMNAEFEPIFAGKTLHISMHNVGSHHVEFFEHLPGCLSALRLVKLDLFGKEGNSETGCINVRCPDDLNVLEPQTYISKKVVNLFYDWNQDLQTLEVTIKKFDCLDKYDIKFLGKICCCAKHLRLNISSSAGITGKLTRIVDNCRRMRELIINNTPLTNDDEARIVEMVNMKTLSISNMDKEHRQEILLNGLYKLYEIERLILHNININEKDGEILANCISHLKNLEVLKLSVLPKIGISMEHVVKSISNCDKIKELCLINSCLTSKANILTKFTNLEILDLSDNFLEDDEELSLETFGQTLTHLLSLTTLLLPGGTNVKCGLSILINHLKGLTRLSKLGFRRWYMTDDDVTELAKHFLNSFGQLSFLDLSHNSASSDGWTLLIQALPSLRNLKHFDLSTQAIYNPIGGEVHTLCSIVELLPCLSSLKLDNWDLDYMDIGKMKNVKLIHREGETFQHFFLVEKKMKDARTKAVIMYCTTGNVSFCFPITTYPFGVHMIKCSKK</sequence>
<dbReference type="Proteomes" id="UP001176940">
    <property type="component" value="Unassembled WGS sequence"/>
</dbReference>
<evidence type="ECO:0000256" key="2">
    <source>
        <dbReference type="ARBA" id="ARBA00022614"/>
    </source>
</evidence>
<reference evidence="9" key="1">
    <citation type="submission" date="2023-07" db="EMBL/GenBank/DDBJ databases">
        <authorList>
            <person name="Stuckert A."/>
        </authorList>
    </citation>
    <scope>NUCLEOTIDE SEQUENCE</scope>
</reference>
<dbReference type="InterPro" id="IPR042220">
    <property type="entry name" value="NLRC4"/>
</dbReference>
<keyword evidence="10" id="KW-1185">Reference proteome</keyword>
<dbReference type="InterPro" id="IPR053882">
    <property type="entry name" value="Nlrc4-like_WHD"/>
</dbReference>
<dbReference type="InterPro" id="IPR032675">
    <property type="entry name" value="LRR_dom_sf"/>
</dbReference>
<evidence type="ECO:0000256" key="6">
    <source>
        <dbReference type="ARBA" id="ARBA00022840"/>
    </source>
</evidence>
<dbReference type="InterPro" id="IPR040535">
    <property type="entry name" value="NLRC4_HD"/>
</dbReference>
<dbReference type="PANTHER" id="PTHR47688:SF1">
    <property type="entry name" value="NLR FAMILY CARD DOMAIN-CONTAINING PROTEIN 4"/>
    <property type="match status" value="1"/>
</dbReference>
<organism evidence="9 10">
    <name type="scientific">Ranitomeya imitator</name>
    <name type="common">mimic poison frog</name>
    <dbReference type="NCBI Taxonomy" id="111125"/>
    <lineage>
        <taxon>Eukaryota</taxon>
        <taxon>Metazoa</taxon>
        <taxon>Chordata</taxon>
        <taxon>Craniata</taxon>
        <taxon>Vertebrata</taxon>
        <taxon>Euteleostomi</taxon>
        <taxon>Amphibia</taxon>
        <taxon>Batrachia</taxon>
        <taxon>Anura</taxon>
        <taxon>Neobatrachia</taxon>
        <taxon>Hyloidea</taxon>
        <taxon>Dendrobatidae</taxon>
        <taxon>Dendrobatinae</taxon>
        <taxon>Ranitomeya</taxon>
    </lineage>
</organism>
<dbReference type="PROSITE" id="PS50837">
    <property type="entry name" value="NACHT"/>
    <property type="match status" value="1"/>
</dbReference>
<dbReference type="Pfam" id="PF05729">
    <property type="entry name" value="NACHT"/>
    <property type="match status" value="1"/>
</dbReference>
<dbReference type="Pfam" id="PF22524">
    <property type="entry name" value="WHD_Nlrc4"/>
    <property type="match status" value="1"/>
</dbReference>
<evidence type="ECO:0000256" key="5">
    <source>
        <dbReference type="ARBA" id="ARBA00022741"/>
    </source>
</evidence>
<feature type="domain" description="NACHT" evidence="8">
    <location>
        <begin position="157"/>
        <end position="280"/>
    </location>
</feature>
<evidence type="ECO:0000256" key="3">
    <source>
        <dbReference type="ARBA" id="ARBA00022703"/>
    </source>
</evidence>
<evidence type="ECO:0000259" key="8">
    <source>
        <dbReference type="PROSITE" id="PS50837"/>
    </source>
</evidence>
<evidence type="ECO:0000256" key="4">
    <source>
        <dbReference type="ARBA" id="ARBA00022737"/>
    </source>
</evidence>